<name>X0T3J5_9ZZZZ</name>
<sequence>MPAQRDILIALLEKTMNRTTSRAELREAVRVTDEALSLFLDQLTVEKLLEEGGDLVKASLSQRLEIAVRAIKAGADFERVSRSLGWLEFEEMVAYTFEENGYDVSRRFRFQAEGRRWEIDVLAVKGRIP</sequence>
<protein>
    <submittedName>
        <fullName evidence="1">Uncharacterized protein</fullName>
    </submittedName>
</protein>
<accession>X0T3J5</accession>
<feature type="non-terminal residue" evidence="1">
    <location>
        <position position="129"/>
    </location>
</feature>
<dbReference type="SUPFAM" id="SSF52980">
    <property type="entry name" value="Restriction endonuclease-like"/>
    <property type="match status" value="1"/>
</dbReference>
<evidence type="ECO:0000313" key="1">
    <source>
        <dbReference type="EMBL" id="GAF88043.1"/>
    </source>
</evidence>
<dbReference type="InterPro" id="IPR011335">
    <property type="entry name" value="Restrct_endonuc-II-like"/>
</dbReference>
<dbReference type="EMBL" id="BARS01011262">
    <property type="protein sequence ID" value="GAF88043.1"/>
    <property type="molecule type" value="Genomic_DNA"/>
</dbReference>
<proteinExistence type="predicted"/>
<organism evidence="1">
    <name type="scientific">marine sediment metagenome</name>
    <dbReference type="NCBI Taxonomy" id="412755"/>
    <lineage>
        <taxon>unclassified sequences</taxon>
        <taxon>metagenomes</taxon>
        <taxon>ecological metagenomes</taxon>
    </lineage>
</organism>
<comment type="caution">
    <text evidence="1">The sequence shown here is derived from an EMBL/GenBank/DDBJ whole genome shotgun (WGS) entry which is preliminary data.</text>
</comment>
<gene>
    <name evidence="1" type="ORF">S01H1_20550</name>
</gene>
<dbReference type="AlphaFoldDB" id="X0T3J5"/>
<reference evidence="1" key="1">
    <citation type="journal article" date="2014" name="Front. Microbiol.">
        <title>High frequency of phylogenetically diverse reductive dehalogenase-homologous genes in deep subseafloor sedimentary metagenomes.</title>
        <authorList>
            <person name="Kawai M."/>
            <person name="Futagami T."/>
            <person name="Toyoda A."/>
            <person name="Takaki Y."/>
            <person name="Nishi S."/>
            <person name="Hori S."/>
            <person name="Arai W."/>
            <person name="Tsubouchi T."/>
            <person name="Morono Y."/>
            <person name="Uchiyama I."/>
            <person name="Ito T."/>
            <person name="Fujiyama A."/>
            <person name="Inagaki F."/>
            <person name="Takami H."/>
        </authorList>
    </citation>
    <scope>NUCLEOTIDE SEQUENCE</scope>
    <source>
        <strain evidence="1">Expedition CK06-06</strain>
    </source>
</reference>